<evidence type="ECO:0000256" key="1">
    <source>
        <dbReference type="SAM" id="MobiDB-lite"/>
    </source>
</evidence>
<sequence>MADFERSTFGTTKARAVDHGEINARSKGQPAGDAFQKKASEWLDPDAESKRNPSSTVVTPFLPPVDEAKAEILEILIERGAPSTSTRRRRTICRGGGRGPARAAAESTGAAESLFFKHAYKIYGAVIVSYWGVCKAMEKPEPAHPMVKAYGKNRYRRISARRGRRNRCGPLGNL</sequence>
<feature type="compositionally biased region" description="Basic and acidic residues" evidence="1">
    <location>
        <begin position="35"/>
        <end position="51"/>
    </location>
</feature>
<feature type="region of interest" description="Disordered" evidence="1">
    <location>
        <begin position="1"/>
        <end position="59"/>
    </location>
</feature>
<name>A0ABR1FRQ9_AURAN</name>
<evidence type="ECO:0000313" key="3">
    <source>
        <dbReference type="Proteomes" id="UP001363151"/>
    </source>
</evidence>
<dbReference type="EMBL" id="JBBJCI010000257">
    <property type="protein sequence ID" value="KAK7236795.1"/>
    <property type="molecule type" value="Genomic_DNA"/>
</dbReference>
<comment type="caution">
    <text evidence="2">The sequence shown here is derived from an EMBL/GenBank/DDBJ whole genome shotgun (WGS) entry which is preliminary data.</text>
</comment>
<accession>A0ABR1FRQ9</accession>
<dbReference type="Proteomes" id="UP001363151">
    <property type="component" value="Unassembled WGS sequence"/>
</dbReference>
<proteinExistence type="predicted"/>
<feature type="compositionally biased region" description="Basic and acidic residues" evidence="1">
    <location>
        <begin position="15"/>
        <end position="24"/>
    </location>
</feature>
<evidence type="ECO:0000313" key="2">
    <source>
        <dbReference type="EMBL" id="KAK7236795.1"/>
    </source>
</evidence>
<protein>
    <submittedName>
        <fullName evidence="2">Uncharacterized protein</fullName>
    </submittedName>
</protein>
<organism evidence="2 3">
    <name type="scientific">Aureococcus anophagefferens</name>
    <name type="common">Harmful bloom alga</name>
    <dbReference type="NCBI Taxonomy" id="44056"/>
    <lineage>
        <taxon>Eukaryota</taxon>
        <taxon>Sar</taxon>
        <taxon>Stramenopiles</taxon>
        <taxon>Ochrophyta</taxon>
        <taxon>Pelagophyceae</taxon>
        <taxon>Pelagomonadales</taxon>
        <taxon>Pelagomonadaceae</taxon>
        <taxon>Aureococcus</taxon>
    </lineage>
</organism>
<reference evidence="2 3" key="1">
    <citation type="submission" date="2024-03" db="EMBL/GenBank/DDBJ databases">
        <title>Aureococcus anophagefferens CCMP1851 and Kratosvirus quantuckense: Draft genome of a second virus-susceptible host strain in the model system.</title>
        <authorList>
            <person name="Chase E."/>
            <person name="Truchon A.R."/>
            <person name="Schepens W."/>
            <person name="Wilhelm S.W."/>
        </authorList>
    </citation>
    <scope>NUCLEOTIDE SEQUENCE [LARGE SCALE GENOMIC DNA]</scope>
    <source>
        <strain evidence="2 3">CCMP1851</strain>
    </source>
</reference>
<gene>
    <name evidence="2" type="ORF">SO694_000930111</name>
</gene>
<keyword evidence="3" id="KW-1185">Reference proteome</keyword>